<gene>
    <name evidence="2" type="ORF">CFX1CAM_0433</name>
</gene>
<keyword evidence="1" id="KW-0812">Transmembrane</keyword>
<evidence type="ECO:0000313" key="2">
    <source>
        <dbReference type="EMBL" id="SMX53499.1"/>
    </source>
</evidence>
<protein>
    <submittedName>
        <fullName evidence="2">Uncharacterized protein</fullName>
    </submittedName>
</protein>
<proteinExistence type="predicted"/>
<sequence>MKRRFDTDNIEKHFFSKKINVAIFFYFMYNNIKSTVCQMQIYIFMTVLEKKI</sequence>
<organism evidence="2 3">
    <name type="scientific">Candidatus Brevifilum fermentans</name>
    <dbReference type="NCBI Taxonomy" id="1986204"/>
    <lineage>
        <taxon>Bacteria</taxon>
        <taxon>Bacillati</taxon>
        <taxon>Chloroflexota</taxon>
        <taxon>Anaerolineae</taxon>
        <taxon>Anaerolineales</taxon>
        <taxon>Anaerolineaceae</taxon>
        <taxon>Candidatus Brevifilum</taxon>
    </lineage>
</organism>
<keyword evidence="1" id="KW-0472">Membrane</keyword>
<dbReference type="KEGG" id="abat:CFX1CAM_0433"/>
<dbReference type="Proteomes" id="UP000195514">
    <property type="component" value="Chromosome I"/>
</dbReference>
<dbReference type="EMBL" id="LT859958">
    <property type="protein sequence ID" value="SMX53499.1"/>
    <property type="molecule type" value="Genomic_DNA"/>
</dbReference>
<feature type="transmembrane region" description="Helical" evidence="1">
    <location>
        <begin position="21"/>
        <end position="45"/>
    </location>
</feature>
<dbReference type="AlphaFoldDB" id="A0A1Y6K4I7"/>
<evidence type="ECO:0000313" key="3">
    <source>
        <dbReference type="Proteomes" id="UP000195514"/>
    </source>
</evidence>
<reference evidence="3" key="1">
    <citation type="submission" date="2017-05" db="EMBL/GenBank/DDBJ databases">
        <authorList>
            <person name="Kirkegaard R."/>
            <person name="Mcilroy J S."/>
        </authorList>
    </citation>
    <scope>NUCLEOTIDE SEQUENCE [LARGE SCALE GENOMIC DNA]</scope>
</reference>
<evidence type="ECO:0000256" key="1">
    <source>
        <dbReference type="SAM" id="Phobius"/>
    </source>
</evidence>
<accession>A0A1Y6K4I7</accession>
<keyword evidence="1" id="KW-1133">Transmembrane helix</keyword>
<keyword evidence="3" id="KW-1185">Reference proteome</keyword>
<name>A0A1Y6K4I7_9CHLR</name>